<dbReference type="GO" id="GO:0045892">
    <property type="term" value="P:negative regulation of DNA-templated transcription"/>
    <property type="evidence" value="ECO:0007669"/>
    <property type="project" value="TreeGrafter"/>
</dbReference>
<evidence type="ECO:0000256" key="2">
    <source>
        <dbReference type="ARBA" id="ARBA00023125"/>
    </source>
</evidence>
<proteinExistence type="predicted"/>
<keyword evidence="3" id="KW-0804">Transcription</keyword>
<dbReference type="PRINTS" id="PR00035">
    <property type="entry name" value="HTHGNTR"/>
</dbReference>
<dbReference type="SMART" id="SM00345">
    <property type="entry name" value="HTH_GNTR"/>
    <property type="match status" value="1"/>
</dbReference>
<dbReference type="EMBL" id="CP026118">
    <property type="protein sequence ID" value="QAS53114.1"/>
    <property type="molecule type" value="Genomic_DNA"/>
</dbReference>
<dbReference type="AlphaFoldDB" id="A0A410MEE6"/>
<dbReference type="Gene3D" id="3.40.1410.10">
    <property type="entry name" value="Chorismate lyase-like"/>
    <property type="match status" value="1"/>
</dbReference>
<evidence type="ECO:0000256" key="1">
    <source>
        <dbReference type="ARBA" id="ARBA00023015"/>
    </source>
</evidence>
<name>A0A410MEE6_9BACI</name>
<dbReference type="Proteomes" id="UP000287756">
    <property type="component" value="Chromosome"/>
</dbReference>
<dbReference type="InterPro" id="IPR050679">
    <property type="entry name" value="Bact_HTH_transcr_reg"/>
</dbReference>
<feature type="domain" description="HTH gntR-type" evidence="4">
    <location>
        <begin position="8"/>
        <end position="76"/>
    </location>
</feature>
<dbReference type="InterPro" id="IPR011663">
    <property type="entry name" value="UTRA"/>
</dbReference>
<dbReference type="Pfam" id="PF07702">
    <property type="entry name" value="UTRA"/>
    <property type="match status" value="1"/>
</dbReference>
<reference evidence="5 6" key="1">
    <citation type="submission" date="2018-01" db="EMBL/GenBank/DDBJ databases">
        <title>The whole genome sequencing and assembly of Halobacillus litoralis ERB031 strain.</title>
        <authorList>
            <person name="Lee S.-J."/>
            <person name="Park M.-K."/>
            <person name="Kim J.-Y."/>
            <person name="Lee Y.-J."/>
            <person name="Yi H."/>
            <person name="Bahn Y.-S."/>
            <person name="Kim J.F."/>
            <person name="Lee D.-W."/>
        </authorList>
    </citation>
    <scope>NUCLEOTIDE SEQUENCE [LARGE SCALE GENOMIC DNA]</scope>
    <source>
        <strain evidence="5 6">ERB 031</strain>
    </source>
</reference>
<dbReference type="SUPFAM" id="SSF46785">
    <property type="entry name" value="Winged helix' DNA-binding domain"/>
    <property type="match status" value="1"/>
</dbReference>
<protein>
    <recommendedName>
        <fullName evidence="4">HTH gntR-type domain-containing protein</fullName>
    </recommendedName>
</protein>
<dbReference type="RefSeq" id="WP_128525392.1">
    <property type="nucleotide sequence ID" value="NZ_CP026118.1"/>
</dbReference>
<evidence type="ECO:0000259" key="4">
    <source>
        <dbReference type="PROSITE" id="PS50949"/>
    </source>
</evidence>
<dbReference type="SUPFAM" id="SSF64288">
    <property type="entry name" value="Chorismate lyase-like"/>
    <property type="match status" value="1"/>
</dbReference>
<evidence type="ECO:0000313" key="6">
    <source>
        <dbReference type="Proteomes" id="UP000287756"/>
    </source>
</evidence>
<dbReference type="Pfam" id="PF00392">
    <property type="entry name" value="GntR"/>
    <property type="match status" value="1"/>
</dbReference>
<dbReference type="KEGG" id="hli:HLI_13415"/>
<dbReference type="PROSITE" id="PS50949">
    <property type="entry name" value="HTH_GNTR"/>
    <property type="match status" value="1"/>
</dbReference>
<dbReference type="InterPro" id="IPR036390">
    <property type="entry name" value="WH_DNA-bd_sf"/>
</dbReference>
<dbReference type="GO" id="GO:0003677">
    <property type="term" value="F:DNA binding"/>
    <property type="evidence" value="ECO:0007669"/>
    <property type="project" value="UniProtKB-KW"/>
</dbReference>
<dbReference type="SMART" id="SM00866">
    <property type="entry name" value="UTRA"/>
    <property type="match status" value="1"/>
</dbReference>
<dbReference type="OrthoDB" id="149756at2"/>
<dbReference type="InterPro" id="IPR028978">
    <property type="entry name" value="Chorismate_lyase_/UTRA_dom_sf"/>
</dbReference>
<dbReference type="PANTHER" id="PTHR44846">
    <property type="entry name" value="MANNOSYL-D-GLYCERATE TRANSPORT/METABOLISM SYSTEM REPRESSOR MNGR-RELATED"/>
    <property type="match status" value="1"/>
</dbReference>
<dbReference type="FunFam" id="1.10.10.10:FF:000079">
    <property type="entry name" value="GntR family transcriptional regulator"/>
    <property type="match status" value="1"/>
</dbReference>
<accession>A0A410MEE6</accession>
<dbReference type="InterPro" id="IPR036388">
    <property type="entry name" value="WH-like_DNA-bd_sf"/>
</dbReference>
<keyword evidence="1" id="KW-0805">Transcription regulation</keyword>
<evidence type="ECO:0000256" key="3">
    <source>
        <dbReference type="ARBA" id="ARBA00023163"/>
    </source>
</evidence>
<gene>
    <name evidence="5" type="ORF">HLI_13415</name>
</gene>
<organism evidence="5 6">
    <name type="scientific">Halobacillus litoralis</name>
    <dbReference type="NCBI Taxonomy" id="45668"/>
    <lineage>
        <taxon>Bacteria</taxon>
        <taxon>Bacillati</taxon>
        <taxon>Bacillota</taxon>
        <taxon>Bacilli</taxon>
        <taxon>Bacillales</taxon>
        <taxon>Bacillaceae</taxon>
        <taxon>Halobacillus</taxon>
    </lineage>
</organism>
<sequence>MAKKQRKLPLYVQVKNKIFHHVREGEWKPGQHVPSENQLMKEYNVSRTTIRQAIRDLAQQGILETRRGAPTKVRAVPETEAGSPGVFHHEQGSDLTVHFLRENVLEDHPFANKHLQLDEGESVLVIERLRLADGLPIAYQRMYFPMKIGNLLQHVSKEVFDLFPILGKHNIHYSNIKETVSASNANRYEGDMLGVVPGEALIHIERTTLGPDSLPIEYSQIKYLPQGFQYRVEIGK</sequence>
<dbReference type="InterPro" id="IPR000524">
    <property type="entry name" value="Tscrpt_reg_HTH_GntR"/>
</dbReference>
<evidence type="ECO:0000313" key="5">
    <source>
        <dbReference type="EMBL" id="QAS53114.1"/>
    </source>
</evidence>
<dbReference type="Gene3D" id="1.10.10.10">
    <property type="entry name" value="Winged helix-like DNA-binding domain superfamily/Winged helix DNA-binding domain"/>
    <property type="match status" value="1"/>
</dbReference>
<dbReference type="PANTHER" id="PTHR44846:SF1">
    <property type="entry name" value="MANNOSYL-D-GLYCERATE TRANSPORT_METABOLISM SYSTEM REPRESSOR MNGR-RELATED"/>
    <property type="match status" value="1"/>
</dbReference>
<keyword evidence="2" id="KW-0238">DNA-binding</keyword>
<dbReference type="GO" id="GO:0003700">
    <property type="term" value="F:DNA-binding transcription factor activity"/>
    <property type="evidence" value="ECO:0007669"/>
    <property type="project" value="InterPro"/>
</dbReference>
<dbReference type="CDD" id="cd07377">
    <property type="entry name" value="WHTH_GntR"/>
    <property type="match status" value="1"/>
</dbReference>